<organism evidence="1">
    <name type="scientific">Anguilla anguilla</name>
    <name type="common">European freshwater eel</name>
    <name type="synonym">Muraena anguilla</name>
    <dbReference type="NCBI Taxonomy" id="7936"/>
    <lineage>
        <taxon>Eukaryota</taxon>
        <taxon>Metazoa</taxon>
        <taxon>Chordata</taxon>
        <taxon>Craniata</taxon>
        <taxon>Vertebrata</taxon>
        <taxon>Euteleostomi</taxon>
        <taxon>Actinopterygii</taxon>
        <taxon>Neopterygii</taxon>
        <taxon>Teleostei</taxon>
        <taxon>Anguilliformes</taxon>
        <taxon>Anguillidae</taxon>
        <taxon>Anguilla</taxon>
    </lineage>
</organism>
<name>A0A0E9XPU9_ANGAN</name>
<evidence type="ECO:0000313" key="1">
    <source>
        <dbReference type="EMBL" id="JAI04452.1"/>
    </source>
</evidence>
<reference evidence="1" key="2">
    <citation type="journal article" date="2015" name="Fish Shellfish Immunol.">
        <title>Early steps in the European eel (Anguilla anguilla)-Vibrio vulnificus interaction in the gills: Role of the RtxA13 toxin.</title>
        <authorList>
            <person name="Callol A."/>
            <person name="Pajuelo D."/>
            <person name="Ebbesson L."/>
            <person name="Teles M."/>
            <person name="MacKenzie S."/>
            <person name="Amaro C."/>
        </authorList>
    </citation>
    <scope>NUCLEOTIDE SEQUENCE</scope>
</reference>
<accession>A0A0E9XPU9</accession>
<proteinExistence type="predicted"/>
<dbReference type="AlphaFoldDB" id="A0A0E9XPU9"/>
<reference evidence="1" key="1">
    <citation type="submission" date="2014-11" db="EMBL/GenBank/DDBJ databases">
        <authorList>
            <person name="Amaro Gonzalez C."/>
        </authorList>
    </citation>
    <scope>NUCLEOTIDE SEQUENCE</scope>
</reference>
<sequence length="80" mass="9279">MNELCGVITDSSIVCPGPYWYFDSDLQEPVLIEYRLSISGYKEVLFLSFFFKDRLCINEDSSGDVMKPSHQYHIIDCLVF</sequence>
<dbReference type="EMBL" id="GBXM01004126">
    <property type="protein sequence ID" value="JAI04452.1"/>
    <property type="molecule type" value="Transcribed_RNA"/>
</dbReference>
<protein>
    <submittedName>
        <fullName evidence="1">Uncharacterized protein</fullName>
    </submittedName>
</protein>